<sequence>MMSMSGEWDGSGCLVAAELALEQINNRTDILPDYELIMPWNDTQVLYSATSNTLTDRVKYPNVYRTVPIATNTFNSPYIWLLRTYGWKKVGFLSDSDASFTAVSLEFYLSMFFPSSRHMVYLFLCSSRISSVSEMQVKIVLKVNGEN</sequence>
<keyword evidence="6 10" id="KW-0675">Receptor</keyword>
<evidence type="ECO:0000259" key="9">
    <source>
        <dbReference type="Pfam" id="PF01094"/>
    </source>
</evidence>
<keyword evidence="5" id="KW-0472">Membrane</keyword>
<dbReference type="AlphaFoldDB" id="A0A9Q1CGA1"/>
<proteinExistence type="predicted"/>
<protein>
    <submittedName>
        <fullName evidence="10">Gamma-aminobutyric acid type B receptor subunit 2</fullName>
    </submittedName>
</protein>
<organism evidence="10 11">
    <name type="scientific">Holothuria leucospilota</name>
    <name type="common">Black long sea cucumber</name>
    <name type="synonym">Mertensiothuria leucospilota</name>
    <dbReference type="NCBI Taxonomy" id="206669"/>
    <lineage>
        <taxon>Eukaryota</taxon>
        <taxon>Metazoa</taxon>
        <taxon>Echinodermata</taxon>
        <taxon>Eleutherozoa</taxon>
        <taxon>Echinozoa</taxon>
        <taxon>Holothuroidea</taxon>
        <taxon>Aspidochirotacea</taxon>
        <taxon>Aspidochirotida</taxon>
        <taxon>Holothuriidae</taxon>
        <taxon>Holothuria</taxon>
    </lineage>
</organism>
<dbReference type="InterPro" id="IPR001828">
    <property type="entry name" value="ANF_lig-bd_rcpt"/>
</dbReference>
<dbReference type="GO" id="GO:0004965">
    <property type="term" value="F:G protein-coupled GABA receptor activity"/>
    <property type="evidence" value="ECO:0007669"/>
    <property type="project" value="InterPro"/>
</dbReference>
<evidence type="ECO:0000256" key="3">
    <source>
        <dbReference type="ARBA" id="ARBA00022989"/>
    </source>
</evidence>
<evidence type="ECO:0000256" key="8">
    <source>
        <dbReference type="ARBA" id="ARBA00023224"/>
    </source>
</evidence>
<dbReference type="EMBL" id="JAIZAY010000003">
    <property type="protein sequence ID" value="KAJ8044395.1"/>
    <property type="molecule type" value="Genomic_DNA"/>
</dbReference>
<evidence type="ECO:0000256" key="1">
    <source>
        <dbReference type="ARBA" id="ARBA00004370"/>
    </source>
</evidence>
<evidence type="ECO:0000256" key="5">
    <source>
        <dbReference type="ARBA" id="ARBA00023136"/>
    </source>
</evidence>
<dbReference type="PANTHER" id="PTHR10519">
    <property type="entry name" value="GABA-B RECEPTOR"/>
    <property type="match status" value="1"/>
</dbReference>
<reference evidence="10" key="1">
    <citation type="submission" date="2021-10" db="EMBL/GenBank/DDBJ databases">
        <title>Tropical sea cucumber genome reveals ecological adaptation and Cuvierian tubules defense mechanism.</title>
        <authorList>
            <person name="Chen T."/>
        </authorList>
    </citation>
    <scope>NUCLEOTIDE SEQUENCE</scope>
    <source>
        <strain evidence="10">Nanhai2018</strain>
        <tissue evidence="10">Muscle</tissue>
    </source>
</reference>
<comment type="caution">
    <text evidence="10">The sequence shown here is derived from an EMBL/GenBank/DDBJ whole genome shotgun (WGS) entry which is preliminary data.</text>
</comment>
<keyword evidence="8" id="KW-0807">Transducer</keyword>
<dbReference type="Gene3D" id="3.40.50.2300">
    <property type="match status" value="3"/>
</dbReference>
<name>A0A9Q1CGA1_HOLLE</name>
<accession>A0A9Q1CGA1</accession>
<evidence type="ECO:0000313" key="10">
    <source>
        <dbReference type="EMBL" id="KAJ8044395.1"/>
    </source>
</evidence>
<evidence type="ECO:0000313" key="11">
    <source>
        <dbReference type="Proteomes" id="UP001152320"/>
    </source>
</evidence>
<dbReference type="Proteomes" id="UP001152320">
    <property type="component" value="Chromosome 3"/>
</dbReference>
<keyword evidence="3" id="KW-1133">Transmembrane helix</keyword>
<evidence type="ECO:0000256" key="6">
    <source>
        <dbReference type="ARBA" id="ARBA00023170"/>
    </source>
</evidence>
<dbReference type="GO" id="GO:0007214">
    <property type="term" value="P:gamma-aminobutyric acid signaling pathway"/>
    <property type="evidence" value="ECO:0007669"/>
    <property type="project" value="TreeGrafter"/>
</dbReference>
<keyword evidence="2" id="KW-0812">Transmembrane</keyword>
<dbReference type="PANTHER" id="PTHR10519:SF74">
    <property type="entry name" value="GAMMA-AMINOBUTYRIC ACID TYPE B RECEPTOR SUBUNIT 2"/>
    <property type="match status" value="1"/>
</dbReference>
<evidence type="ECO:0000256" key="2">
    <source>
        <dbReference type="ARBA" id="ARBA00022692"/>
    </source>
</evidence>
<dbReference type="SUPFAM" id="SSF53822">
    <property type="entry name" value="Periplasmic binding protein-like I"/>
    <property type="match status" value="1"/>
</dbReference>
<keyword evidence="7" id="KW-0325">Glycoprotein</keyword>
<dbReference type="Pfam" id="PF01094">
    <property type="entry name" value="ANF_receptor"/>
    <property type="match status" value="1"/>
</dbReference>
<dbReference type="InterPro" id="IPR028082">
    <property type="entry name" value="Peripla_BP_I"/>
</dbReference>
<dbReference type="InterPro" id="IPR002455">
    <property type="entry name" value="GPCR3_GABA-B"/>
</dbReference>
<evidence type="ECO:0000256" key="4">
    <source>
        <dbReference type="ARBA" id="ARBA00023040"/>
    </source>
</evidence>
<keyword evidence="4" id="KW-0297">G-protein coupled receptor</keyword>
<feature type="domain" description="Receptor ligand binding region" evidence="9">
    <location>
        <begin position="40"/>
        <end position="100"/>
    </location>
</feature>
<dbReference type="GO" id="GO:0038039">
    <property type="term" value="C:G protein-coupled receptor heterodimeric complex"/>
    <property type="evidence" value="ECO:0007669"/>
    <property type="project" value="TreeGrafter"/>
</dbReference>
<dbReference type="OrthoDB" id="17569at2759"/>
<gene>
    <name evidence="10" type="ORF">HOLleu_07131</name>
</gene>
<evidence type="ECO:0000256" key="7">
    <source>
        <dbReference type="ARBA" id="ARBA00023180"/>
    </source>
</evidence>
<keyword evidence="11" id="KW-1185">Reference proteome</keyword>
<comment type="subcellular location">
    <subcellularLocation>
        <location evidence="1">Membrane</location>
    </subcellularLocation>
</comment>